<reference evidence="1" key="1">
    <citation type="submission" date="2021-03" db="EMBL/GenBank/DDBJ databases">
        <title>Pengzhenrongella sicca gen. nov., sp. nov., a new member of suborder Micrococcineae isolated from High-Arctic tundra soil.</title>
        <authorList>
            <person name="Peng F."/>
        </authorList>
    </citation>
    <scope>NUCLEOTIDE SEQUENCE</scope>
    <source>
        <strain evidence="1">LRZ-2</strain>
    </source>
</reference>
<gene>
    <name evidence="1" type="ORF">J4E96_14855</name>
</gene>
<dbReference type="AlphaFoldDB" id="A0A8A4ZB28"/>
<accession>A0A8A4ZB28</accession>
<evidence type="ECO:0000313" key="2">
    <source>
        <dbReference type="Proteomes" id="UP000663937"/>
    </source>
</evidence>
<evidence type="ECO:0000313" key="1">
    <source>
        <dbReference type="EMBL" id="QTE28625.1"/>
    </source>
</evidence>
<dbReference type="Proteomes" id="UP000663937">
    <property type="component" value="Chromosome"/>
</dbReference>
<dbReference type="EMBL" id="CP071868">
    <property type="protein sequence ID" value="QTE28625.1"/>
    <property type="molecule type" value="Genomic_DNA"/>
</dbReference>
<sequence>MSILANADNSLTVVLDGERQELPEQYARAGTDPWRPARDLANLLEQSVFAELVDATGDRYTHVFDPDASVDAPIITHPDAPVADAGTAAVAEAALQLRPPAFSITGDGFAPGEDVYIAVVVATRTARLDGVAQLPLPGALLNRLPGVLIMFGLDSQTLIVSDPTAESATAGGGRAA</sequence>
<organism evidence="1 2">
    <name type="scientific">Pengzhenrongella sicca</name>
    <dbReference type="NCBI Taxonomy" id="2819238"/>
    <lineage>
        <taxon>Bacteria</taxon>
        <taxon>Bacillati</taxon>
        <taxon>Actinomycetota</taxon>
        <taxon>Actinomycetes</taxon>
        <taxon>Micrococcales</taxon>
        <taxon>Pengzhenrongella</taxon>
    </lineage>
</organism>
<dbReference type="KEGG" id="psic:J4E96_14855"/>
<dbReference type="RefSeq" id="WP_227422867.1">
    <property type="nucleotide sequence ID" value="NZ_CP071868.1"/>
</dbReference>
<proteinExistence type="predicted"/>
<protein>
    <submittedName>
        <fullName evidence="1">Uncharacterized protein</fullName>
    </submittedName>
</protein>
<name>A0A8A4ZB28_9MICO</name>
<keyword evidence="2" id="KW-1185">Reference proteome</keyword>